<keyword evidence="3" id="KW-1185">Reference proteome</keyword>
<reference evidence="2 3" key="1">
    <citation type="submission" date="2016-03" db="EMBL/GenBank/DDBJ databases">
        <authorList>
            <person name="Ploux O."/>
        </authorList>
    </citation>
    <scope>NUCLEOTIDE SEQUENCE [LARGE SCALE GENOMIC DNA]</scope>
    <source>
        <strain evidence="2 3">UAMH 11012</strain>
    </source>
</reference>
<sequence length="304" mass="34824">MWNWKDAVMFRRQAPVIEDVDPLVIVNTNSRRDVSFVDEKWTSYGKEKDRPGWRVSEQALDTESILDSDSEDYHSSDDDMTVAGSDFSDDGSKEPYIIIHFNEDANLHQKFAAIDFSPGRLKYRDRHEIHQLEDKISRWSTLLNDERQLIQGIAEWLESLIPYNIWDVSPCGQPSRVPSICSATSSSCPLCLIRCLKPYPEWSFLFPILEESANRLATGVYAMRDLNDNLIAIDPEEFWRGEDSFSSEFNNEILPARHPCNIPEPPPPQRLTRKMETQISEAELRVSNMNAGVIAMNQSTILPG</sequence>
<feature type="region of interest" description="Disordered" evidence="1">
    <location>
        <begin position="67"/>
        <end position="88"/>
    </location>
</feature>
<dbReference type="EMBL" id="FJOG01000019">
    <property type="protein sequence ID" value="CZR61777.1"/>
    <property type="molecule type" value="Genomic_DNA"/>
</dbReference>
<protein>
    <submittedName>
        <fullName evidence="2">Uncharacterized protein</fullName>
    </submittedName>
</protein>
<accession>A0A1L7X9X3</accession>
<evidence type="ECO:0000313" key="3">
    <source>
        <dbReference type="Proteomes" id="UP000184330"/>
    </source>
</evidence>
<evidence type="ECO:0000313" key="2">
    <source>
        <dbReference type="EMBL" id="CZR61777.1"/>
    </source>
</evidence>
<dbReference type="OrthoDB" id="10484805at2759"/>
<evidence type="ECO:0000256" key="1">
    <source>
        <dbReference type="SAM" id="MobiDB-lite"/>
    </source>
</evidence>
<name>A0A1L7X9X3_9HELO</name>
<proteinExistence type="predicted"/>
<organism evidence="2 3">
    <name type="scientific">Phialocephala subalpina</name>
    <dbReference type="NCBI Taxonomy" id="576137"/>
    <lineage>
        <taxon>Eukaryota</taxon>
        <taxon>Fungi</taxon>
        <taxon>Dikarya</taxon>
        <taxon>Ascomycota</taxon>
        <taxon>Pezizomycotina</taxon>
        <taxon>Leotiomycetes</taxon>
        <taxon>Helotiales</taxon>
        <taxon>Mollisiaceae</taxon>
        <taxon>Phialocephala</taxon>
        <taxon>Phialocephala fortinii species complex</taxon>
    </lineage>
</organism>
<dbReference type="Proteomes" id="UP000184330">
    <property type="component" value="Unassembled WGS sequence"/>
</dbReference>
<dbReference type="AlphaFoldDB" id="A0A1L7X9X3"/>
<gene>
    <name evidence="2" type="ORF">PAC_11674</name>
</gene>